<accession>A0A8X6X8D6</accession>
<dbReference type="Proteomes" id="UP000886998">
    <property type="component" value="Unassembled WGS sequence"/>
</dbReference>
<dbReference type="EMBL" id="BMAV01006740">
    <property type="protein sequence ID" value="GFY48983.1"/>
    <property type="molecule type" value="Genomic_DNA"/>
</dbReference>
<protein>
    <submittedName>
        <fullName evidence="1">Uncharacterized protein</fullName>
    </submittedName>
</protein>
<proteinExistence type="predicted"/>
<keyword evidence="2" id="KW-1185">Reference proteome</keyword>
<sequence length="114" mass="12729">MDVENAPSEKEKNPRCVLEPPLVSWCTRSWQRHPAAAARRWCSLTFFPSRHYLSCSVTSREVILALHSSHRSRLGACGNLATTACRPVVAVGVRHEIFNEAITFSVLSCKCSDE</sequence>
<organism evidence="1 2">
    <name type="scientific">Trichonephila inaurata madagascariensis</name>
    <dbReference type="NCBI Taxonomy" id="2747483"/>
    <lineage>
        <taxon>Eukaryota</taxon>
        <taxon>Metazoa</taxon>
        <taxon>Ecdysozoa</taxon>
        <taxon>Arthropoda</taxon>
        <taxon>Chelicerata</taxon>
        <taxon>Arachnida</taxon>
        <taxon>Araneae</taxon>
        <taxon>Araneomorphae</taxon>
        <taxon>Entelegynae</taxon>
        <taxon>Araneoidea</taxon>
        <taxon>Nephilidae</taxon>
        <taxon>Trichonephila</taxon>
        <taxon>Trichonephila inaurata</taxon>
    </lineage>
</organism>
<evidence type="ECO:0000313" key="1">
    <source>
        <dbReference type="EMBL" id="GFY48983.1"/>
    </source>
</evidence>
<gene>
    <name evidence="1" type="ORF">TNIN_113961</name>
</gene>
<dbReference type="AlphaFoldDB" id="A0A8X6X8D6"/>
<comment type="caution">
    <text evidence="1">The sequence shown here is derived from an EMBL/GenBank/DDBJ whole genome shotgun (WGS) entry which is preliminary data.</text>
</comment>
<reference evidence="1" key="1">
    <citation type="submission" date="2020-08" db="EMBL/GenBank/DDBJ databases">
        <title>Multicomponent nature underlies the extraordinary mechanical properties of spider dragline silk.</title>
        <authorList>
            <person name="Kono N."/>
            <person name="Nakamura H."/>
            <person name="Mori M."/>
            <person name="Yoshida Y."/>
            <person name="Ohtoshi R."/>
            <person name="Malay A.D."/>
            <person name="Moran D.A.P."/>
            <person name="Tomita M."/>
            <person name="Numata K."/>
            <person name="Arakawa K."/>
        </authorList>
    </citation>
    <scope>NUCLEOTIDE SEQUENCE</scope>
</reference>
<name>A0A8X6X8D6_9ARAC</name>
<evidence type="ECO:0000313" key="2">
    <source>
        <dbReference type="Proteomes" id="UP000886998"/>
    </source>
</evidence>